<evidence type="ECO:0000259" key="1">
    <source>
        <dbReference type="Pfam" id="PF13845"/>
    </source>
</evidence>
<organism evidence="2 3">
    <name type="scientific">Actinorugispora endophytica</name>
    <dbReference type="NCBI Taxonomy" id="1605990"/>
    <lineage>
        <taxon>Bacteria</taxon>
        <taxon>Bacillati</taxon>
        <taxon>Actinomycetota</taxon>
        <taxon>Actinomycetes</taxon>
        <taxon>Streptosporangiales</taxon>
        <taxon>Nocardiopsidaceae</taxon>
        <taxon>Actinorugispora</taxon>
    </lineage>
</organism>
<dbReference type="InterPro" id="IPR026004">
    <property type="entry name" value="Septum_form"/>
</dbReference>
<feature type="domain" description="Septum formation-related" evidence="1">
    <location>
        <begin position="46"/>
        <end position="146"/>
    </location>
</feature>
<dbReference type="Proteomes" id="UP000295281">
    <property type="component" value="Unassembled WGS sequence"/>
</dbReference>
<dbReference type="PROSITE" id="PS51257">
    <property type="entry name" value="PROKAR_LIPOPROTEIN"/>
    <property type="match status" value="1"/>
</dbReference>
<protein>
    <submittedName>
        <fullName evidence="2">Putative regulator of septum formation</fullName>
    </submittedName>
</protein>
<dbReference type="OrthoDB" id="3628931at2"/>
<proteinExistence type="predicted"/>
<evidence type="ECO:0000313" key="2">
    <source>
        <dbReference type="EMBL" id="TDQ51596.1"/>
    </source>
</evidence>
<sequence>MTSGTFRSAAGRGAAATAIAGTVLALSGCGILEQLAGDDVFTLVVGDCLSSSTGEGEVSSVPTVDCAEPHDSEVYASHMIADGAYPGEDAIYTEAEEVCTTEFETFVGMAYLDSELDFEYLYPTEDSWNELDDREILCMVVDPAGQTTGSLEGAAR</sequence>
<dbReference type="EMBL" id="SNYN01000010">
    <property type="protein sequence ID" value="TDQ51596.1"/>
    <property type="molecule type" value="Genomic_DNA"/>
</dbReference>
<reference evidence="2 3" key="1">
    <citation type="submission" date="2019-03" db="EMBL/GenBank/DDBJ databases">
        <title>Genomic Encyclopedia of Type Strains, Phase IV (KMG-IV): sequencing the most valuable type-strain genomes for metagenomic binning, comparative biology and taxonomic classification.</title>
        <authorList>
            <person name="Goeker M."/>
        </authorList>
    </citation>
    <scope>NUCLEOTIDE SEQUENCE [LARGE SCALE GENOMIC DNA]</scope>
    <source>
        <strain evidence="2 3">DSM 46770</strain>
    </source>
</reference>
<keyword evidence="3" id="KW-1185">Reference proteome</keyword>
<comment type="caution">
    <text evidence="2">The sequence shown here is derived from an EMBL/GenBank/DDBJ whole genome shotgun (WGS) entry which is preliminary data.</text>
</comment>
<dbReference type="Pfam" id="PF13845">
    <property type="entry name" value="Septum_form"/>
    <property type="match status" value="1"/>
</dbReference>
<dbReference type="AlphaFoldDB" id="A0A4R6UZ47"/>
<evidence type="ECO:0000313" key="3">
    <source>
        <dbReference type="Proteomes" id="UP000295281"/>
    </source>
</evidence>
<accession>A0A4R6UZ47</accession>
<gene>
    <name evidence="2" type="ORF">EV190_11085</name>
</gene>
<name>A0A4R6UZ47_9ACTN</name>
<dbReference type="RefSeq" id="WP_133742012.1">
    <property type="nucleotide sequence ID" value="NZ_SNYN01000010.1"/>
</dbReference>